<evidence type="ECO:0000313" key="11">
    <source>
        <dbReference type="EMBL" id="MCC9632219.1"/>
    </source>
</evidence>
<name>A0A9X1SN08_9BACT</name>
<feature type="transmembrane region" description="Helical" evidence="10">
    <location>
        <begin position="412"/>
        <end position="430"/>
    </location>
</feature>
<dbReference type="GO" id="GO:0006811">
    <property type="term" value="P:monoatomic ion transport"/>
    <property type="evidence" value="ECO:0007669"/>
    <property type="project" value="UniProtKB-KW"/>
</dbReference>
<protein>
    <recommendedName>
        <fullName evidence="9">Multidrug-efflux transporter</fullName>
    </recommendedName>
</protein>
<dbReference type="PANTHER" id="PTHR43298">
    <property type="entry name" value="MULTIDRUG RESISTANCE PROTEIN NORM-RELATED"/>
    <property type="match status" value="1"/>
</dbReference>
<feature type="transmembrane region" description="Helical" evidence="10">
    <location>
        <begin position="94"/>
        <end position="119"/>
    </location>
</feature>
<evidence type="ECO:0000256" key="8">
    <source>
        <dbReference type="ARBA" id="ARBA00023136"/>
    </source>
</evidence>
<dbReference type="Pfam" id="PF01554">
    <property type="entry name" value="MatE"/>
    <property type="match status" value="2"/>
</dbReference>
<keyword evidence="8 10" id="KW-0472">Membrane</keyword>
<gene>
    <name evidence="11" type="ORF">LOC68_27820</name>
</gene>
<dbReference type="GO" id="GO:0005886">
    <property type="term" value="C:plasma membrane"/>
    <property type="evidence" value="ECO:0007669"/>
    <property type="project" value="UniProtKB-SubCell"/>
</dbReference>
<dbReference type="GO" id="GO:0015297">
    <property type="term" value="F:antiporter activity"/>
    <property type="evidence" value="ECO:0007669"/>
    <property type="project" value="UniProtKB-KW"/>
</dbReference>
<evidence type="ECO:0000256" key="9">
    <source>
        <dbReference type="ARBA" id="ARBA00031636"/>
    </source>
</evidence>
<dbReference type="RefSeq" id="WP_230225075.1">
    <property type="nucleotide sequence ID" value="NZ_JAJKFT010000010.1"/>
</dbReference>
<dbReference type="EMBL" id="JAJKFT010000010">
    <property type="protein sequence ID" value="MCC9632219.1"/>
    <property type="molecule type" value="Genomic_DNA"/>
</dbReference>
<evidence type="ECO:0000256" key="4">
    <source>
        <dbReference type="ARBA" id="ARBA00022475"/>
    </source>
</evidence>
<keyword evidence="2" id="KW-0813">Transport</keyword>
<keyword evidence="7" id="KW-0406">Ion transport</keyword>
<dbReference type="Proteomes" id="UP001139103">
    <property type="component" value="Unassembled WGS sequence"/>
</dbReference>
<evidence type="ECO:0000256" key="5">
    <source>
        <dbReference type="ARBA" id="ARBA00022692"/>
    </source>
</evidence>
<accession>A0A9X1SN08</accession>
<dbReference type="PIRSF" id="PIRSF006603">
    <property type="entry name" value="DinF"/>
    <property type="match status" value="1"/>
</dbReference>
<evidence type="ECO:0000256" key="2">
    <source>
        <dbReference type="ARBA" id="ARBA00022448"/>
    </source>
</evidence>
<comment type="subcellular location">
    <subcellularLocation>
        <location evidence="1">Cell membrane</location>
        <topology evidence="1">Multi-pass membrane protein</topology>
    </subcellularLocation>
</comment>
<keyword evidence="5 10" id="KW-0812">Transmembrane</keyword>
<sequence>MSTHLVRASGEFRPMLRLAVPVLAEQSLEFLVGMVDTYLAGHALPDDLKTPGLAAVGLMAYAMWMTFTIFASVGVGATAVIARLIGAGETEDAALAANQALVAGAFAAVIGTAALYFGASGFVSIMQLEADAARLAVQYLQIIAPSLPFLMIIAIGTACLHGAGDTVSGLGVMTIVNLINVAVSTTLAFGWGPAPQLGWAGIAIGTAAAHIVGGCLILLLLIGGRAGMKMHLRWLRPDWKMIWRLIRVGLPSGANDALTLSCHLWYLGIINSMGTLTAAAHGLGVRCEGPSYLGAGAFAVAASTMTGQFLGAKDPARAFRATMHSLAAGAALVTAYGVFLYFGGDILTWLYLGKVEPGSTNAETAELTVRLLKIVAFSTPFMAVLAILAGALRGAGDTRFPFMITMIGQLGIRIPGVYIVALDVIPLPIIGDVPGLGYGIVGAWWVMVFDVVVRALLMTVRYLHGGWREIEV</sequence>
<evidence type="ECO:0000256" key="1">
    <source>
        <dbReference type="ARBA" id="ARBA00004651"/>
    </source>
</evidence>
<evidence type="ECO:0000313" key="12">
    <source>
        <dbReference type="Proteomes" id="UP001139103"/>
    </source>
</evidence>
<dbReference type="InterPro" id="IPR002528">
    <property type="entry name" value="MATE_fam"/>
</dbReference>
<keyword evidence="4" id="KW-1003">Cell membrane</keyword>
<dbReference type="GO" id="GO:0042910">
    <property type="term" value="F:xenobiotic transmembrane transporter activity"/>
    <property type="evidence" value="ECO:0007669"/>
    <property type="project" value="InterPro"/>
</dbReference>
<feature type="transmembrane region" description="Helical" evidence="10">
    <location>
        <begin position="197"/>
        <end position="223"/>
    </location>
</feature>
<dbReference type="InterPro" id="IPR050222">
    <property type="entry name" value="MATE_MdtK"/>
</dbReference>
<dbReference type="NCBIfam" id="TIGR00797">
    <property type="entry name" value="matE"/>
    <property type="match status" value="1"/>
</dbReference>
<dbReference type="InterPro" id="IPR048279">
    <property type="entry name" value="MdtK-like"/>
</dbReference>
<dbReference type="AlphaFoldDB" id="A0A9X1SN08"/>
<feature type="transmembrane region" description="Helical" evidence="10">
    <location>
        <begin position="371"/>
        <end position="392"/>
    </location>
</feature>
<feature type="transmembrane region" description="Helical" evidence="10">
    <location>
        <begin position="167"/>
        <end position="191"/>
    </location>
</feature>
<keyword evidence="3" id="KW-0050">Antiport</keyword>
<keyword evidence="12" id="KW-1185">Reference proteome</keyword>
<keyword evidence="6 10" id="KW-1133">Transmembrane helix</keyword>
<organism evidence="11 12">
    <name type="scientific">Blastopirellula sediminis</name>
    <dbReference type="NCBI Taxonomy" id="2894196"/>
    <lineage>
        <taxon>Bacteria</taxon>
        <taxon>Pseudomonadati</taxon>
        <taxon>Planctomycetota</taxon>
        <taxon>Planctomycetia</taxon>
        <taxon>Pirellulales</taxon>
        <taxon>Pirellulaceae</taxon>
        <taxon>Blastopirellula</taxon>
    </lineage>
</organism>
<evidence type="ECO:0000256" key="6">
    <source>
        <dbReference type="ARBA" id="ARBA00022989"/>
    </source>
</evidence>
<dbReference type="PANTHER" id="PTHR43298:SF2">
    <property type="entry name" value="FMN_FAD EXPORTER YEEO-RELATED"/>
    <property type="match status" value="1"/>
</dbReference>
<evidence type="ECO:0000256" key="7">
    <source>
        <dbReference type="ARBA" id="ARBA00023065"/>
    </source>
</evidence>
<feature type="transmembrane region" description="Helical" evidence="10">
    <location>
        <begin position="139"/>
        <end position="160"/>
    </location>
</feature>
<feature type="transmembrane region" description="Helical" evidence="10">
    <location>
        <begin position="326"/>
        <end position="351"/>
    </location>
</feature>
<feature type="transmembrane region" description="Helical" evidence="10">
    <location>
        <begin position="436"/>
        <end position="457"/>
    </location>
</feature>
<reference evidence="11" key="1">
    <citation type="submission" date="2021-11" db="EMBL/GenBank/DDBJ databases">
        <title>Genome sequence.</title>
        <authorList>
            <person name="Sun Q."/>
        </authorList>
    </citation>
    <scope>NUCLEOTIDE SEQUENCE</scope>
    <source>
        <strain evidence="11">JC732</strain>
    </source>
</reference>
<comment type="caution">
    <text evidence="11">The sequence shown here is derived from an EMBL/GenBank/DDBJ whole genome shotgun (WGS) entry which is preliminary data.</text>
</comment>
<evidence type="ECO:0000256" key="3">
    <source>
        <dbReference type="ARBA" id="ARBA00022449"/>
    </source>
</evidence>
<proteinExistence type="predicted"/>
<evidence type="ECO:0000256" key="10">
    <source>
        <dbReference type="SAM" id="Phobius"/>
    </source>
</evidence>
<feature type="transmembrane region" description="Helical" evidence="10">
    <location>
        <begin position="58"/>
        <end position="82"/>
    </location>
</feature>
<dbReference type="CDD" id="cd13137">
    <property type="entry name" value="MATE_NorM_like"/>
    <property type="match status" value="1"/>
</dbReference>